<evidence type="ECO:0000313" key="1">
    <source>
        <dbReference type="EMBL" id="JAH90333.1"/>
    </source>
</evidence>
<protein>
    <submittedName>
        <fullName evidence="1">Uncharacterized protein</fullName>
    </submittedName>
</protein>
<accession>A0A0E9WLJ5</accession>
<dbReference type="AlphaFoldDB" id="A0A0E9WLJ5"/>
<organism evidence="1">
    <name type="scientific">Anguilla anguilla</name>
    <name type="common">European freshwater eel</name>
    <name type="synonym">Muraena anguilla</name>
    <dbReference type="NCBI Taxonomy" id="7936"/>
    <lineage>
        <taxon>Eukaryota</taxon>
        <taxon>Metazoa</taxon>
        <taxon>Chordata</taxon>
        <taxon>Craniata</taxon>
        <taxon>Vertebrata</taxon>
        <taxon>Euteleostomi</taxon>
        <taxon>Actinopterygii</taxon>
        <taxon>Neopterygii</taxon>
        <taxon>Teleostei</taxon>
        <taxon>Anguilliformes</taxon>
        <taxon>Anguillidae</taxon>
        <taxon>Anguilla</taxon>
    </lineage>
</organism>
<dbReference type="EMBL" id="GBXM01018244">
    <property type="protein sequence ID" value="JAH90333.1"/>
    <property type="molecule type" value="Transcribed_RNA"/>
</dbReference>
<name>A0A0E9WLJ5_ANGAN</name>
<sequence>MAGQYKYFLTPGLSTSAPPWLFAEAWVRTPWGPVAICPAVLQHLKSSSFSGL</sequence>
<reference evidence="1" key="1">
    <citation type="submission" date="2014-11" db="EMBL/GenBank/DDBJ databases">
        <authorList>
            <person name="Amaro Gonzalez C."/>
        </authorList>
    </citation>
    <scope>NUCLEOTIDE SEQUENCE</scope>
</reference>
<reference evidence="1" key="2">
    <citation type="journal article" date="2015" name="Fish Shellfish Immunol.">
        <title>Early steps in the European eel (Anguilla anguilla)-Vibrio vulnificus interaction in the gills: Role of the RtxA13 toxin.</title>
        <authorList>
            <person name="Callol A."/>
            <person name="Pajuelo D."/>
            <person name="Ebbesson L."/>
            <person name="Teles M."/>
            <person name="MacKenzie S."/>
            <person name="Amaro C."/>
        </authorList>
    </citation>
    <scope>NUCLEOTIDE SEQUENCE</scope>
</reference>
<proteinExistence type="predicted"/>